<geneLocation type="plasmid" evidence="2 3">
    <name>pSCATT</name>
</geneLocation>
<dbReference type="InterPro" id="IPR006119">
    <property type="entry name" value="Resolv_N"/>
</dbReference>
<keyword evidence="3" id="KW-1185">Reference proteome</keyword>
<evidence type="ECO:0000259" key="1">
    <source>
        <dbReference type="SMART" id="SM00857"/>
    </source>
</evidence>
<accession>F8JN45</accession>
<evidence type="ECO:0000313" key="3">
    <source>
        <dbReference type="Proteomes" id="UP000007842"/>
    </source>
</evidence>
<dbReference type="RefSeq" id="WP_014151180.1">
    <property type="nucleotide sequence ID" value="NC_016113.1"/>
</dbReference>
<dbReference type="InterPro" id="IPR036162">
    <property type="entry name" value="Resolvase-like_N_sf"/>
</dbReference>
<name>F8JN45_STREN</name>
<organism evidence="2 3">
    <name type="scientific">Streptantibioticus cattleyicolor (strain ATCC 35852 / DSM 46488 / JCM 4925 / NBRC 14057 / NRRL 8057)</name>
    <name type="common">Streptomyces cattleya</name>
    <dbReference type="NCBI Taxonomy" id="1003195"/>
    <lineage>
        <taxon>Bacteria</taxon>
        <taxon>Bacillati</taxon>
        <taxon>Actinomycetota</taxon>
        <taxon>Actinomycetes</taxon>
        <taxon>Kitasatosporales</taxon>
        <taxon>Streptomycetaceae</taxon>
        <taxon>Streptantibioticus</taxon>
    </lineage>
</organism>
<dbReference type="Gene3D" id="3.40.50.1390">
    <property type="entry name" value="Resolvase, N-terminal catalytic domain"/>
    <property type="match status" value="1"/>
</dbReference>
<dbReference type="EMBL" id="CP003229">
    <property type="protein sequence ID" value="AEW99203.1"/>
    <property type="molecule type" value="Genomic_DNA"/>
</dbReference>
<accession>G8XDW8</accession>
<feature type="domain" description="Resolvase/invertase-type recombinase catalytic" evidence="1">
    <location>
        <begin position="9"/>
        <end position="124"/>
    </location>
</feature>
<dbReference type="PATRIC" id="fig|1003195.11.peg.703"/>
<dbReference type="OrthoDB" id="4190258at2"/>
<protein>
    <recommendedName>
        <fullName evidence="1">Resolvase/invertase-type recombinase catalytic domain-containing protein</fullName>
    </recommendedName>
</protein>
<dbReference type="GO" id="GO:0003677">
    <property type="term" value="F:DNA binding"/>
    <property type="evidence" value="ECO:0007669"/>
    <property type="project" value="InterPro"/>
</dbReference>
<gene>
    <name evidence="2" type="ordered locus">SCATT_p10100</name>
</gene>
<proteinExistence type="predicted"/>
<dbReference type="GO" id="GO:0000150">
    <property type="term" value="F:DNA strand exchange activity"/>
    <property type="evidence" value="ECO:0007669"/>
    <property type="project" value="InterPro"/>
</dbReference>
<sequence length="135" mass="15166">MTTDLCTVAFVYDRYFTGPRDILRQRAQTCAAYADKQGWEIGGWFVDTGDAALLLNQRPNFERLMRAIAAADRGRPRVCLVLDWDRISNDRAKRGILVRRLLGLGARVETCFGERILPDGRTEPAGLLSGVPLLR</sequence>
<evidence type="ECO:0000313" key="2">
    <source>
        <dbReference type="EMBL" id="AEW99203.1"/>
    </source>
</evidence>
<dbReference type="Proteomes" id="UP000007842">
    <property type="component" value="Plasmid pSCATT"/>
</dbReference>
<dbReference type="Pfam" id="PF00239">
    <property type="entry name" value="Resolvase"/>
    <property type="match status" value="1"/>
</dbReference>
<dbReference type="KEGG" id="scy:SCATT_p10100"/>
<dbReference type="HOGENOM" id="CLU_1884570_0_0_11"/>
<dbReference type="AlphaFoldDB" id="F8JN45"/>
<reference evidence="3" key="1">
    <citation type="submission" date="2011-12" db="EMBL/GenBank/DDBJ databases">
        <title>Complete genome sequence of Streptomyces cattleya strain DSM 46488.</title>
        <authorList>
            <person name="Ou H.-Y."/>
            <person name="Li P."/>
            <person name="Zhao C."/>
            <person name="O'Hagan D."/>
            <person name="Deng Z."/>
        </authorList>
    </citation>
    <scope>NUCLEOTIDE SEQUENCE [LARGE SCALE GENOMIC DNA]</scope>
    <source>
        <strain evidence="3">ATCC 35852 / DSM 46488 / JCM 4925 / NBRC 14057 / NRRL 8057</strain>
        <plasmid evidence="3">Plasmid pSCATT</plasmid>
    </source>
</reference>
<dbReference type="KEGG" id="sct:SCAT_p0727"/>
<keyword evidence="2" id="KW-0614">Plasmid</keyword>
<dbReference type="SUPFAM" id="SSF53041">
    <property type="entry name" value="Resolvase-like"/>
    <property type="match status" value="1"/>
</dbReference>
<dbReference type="SMART" id="SM00857">
    <property type="entry name" value="Resolvase"/>
    <property type="match status" value="1"/>
</dbReference>